<reference evidence="2 3" key="1">
    <citation type="journal article" date="2016" name="Nat. Commun.">
        <title>Thousands of microbial genomes shed light on interconnected biogeochemical processes in an aquifer system.</title>
        <authorList>
            <person name="Anantharaman K."/>
            <person name="Brown C.T."/>
            <person name="Hug L.A."/>
            <person name="Sharon I."/>
            <person name="Castelle C.J."/>
            <person name="Probst A.J."/>
            <person name="Thomas B.C."/>
            <person name="Singh A."/>
            <person name="Wilkins M.J."/>
            <person name="Karaoz U."/>
            <person name="Brodie E.L."/>
            <person name="Williams K.H."/>
            <person name="Hubbard S.S."/>
            <person name="Banfield J.F."/>
        </authorList>
    </citation>
    <scope>NUCLEOTIDE SEQUENCE [LARGE SCALE GENOMIC DNA]</scope>
</reference>
<dbReference type="Gene3D" id="3.10.28.10">
    <property type="entry name" value="Homing endonucleases"/>
    <property type="match status" value="1"/>
</dbReference>
<protein>
    <recommendedName>
        <fullName evidence="1">Homing endonuclease LAGLIDADG domain-containing protein</fullName>
    </recommendedName>
</protein>
<proteinExistence type="predicted"/>
<dbReference type="InterPro" id="IPR004860">
    <property type="entry name" value="LAGLIDADG_dom"/>
</dbReference>
<evidence type="ECO:0000313" key="2">
    <source>
        <dbReference type="EMBL" id="OGN17933.1"/>
    </source>
</evidence>
<dbReference type="Pfam" id="PF00961">
    <property type="entry name" value="LAGLIDADG_1"/>
    <property type="match status" value="1"/>
</dbReference>
<sequence length="181" mass="21387">MSKNVSHADNQQERLRLEGWISGFVDGEGCFTISIIRNPYGWQVFPEFVVSQGEKSRAALKKIENFFGCGYINLNTRRDNHHEQMLKYCVRSIQDLNDAIIPFFEVNKLKTYKQKDFQVFRKVIRLMTQKKHRTEKGLDKIRSLLQTMNRRKCKVLKSSETIRRTDILSENIVRSSRRREG</sequence>
<evidence type="ECO:0000259" key="1">
    <source>
        <dbReference type="Pfam" id="PF00961"/>
    </source>
</evidence>
<organism evidence="2 3">
    <name type="scientific">Candidatus Yanofskybacteria bacterium RIFCSPHIGHO2_02_FULL_50_12</name>
    <dbReference type="NCBI Taxonomy" id="1802685"/>
    <lineage>
        <taxon>Bacteria</taxon>
        <taxon>Candidatus Yanofskyibacteriota</taxon>
    </lineage>
</organism>
<dbReference type="PANTHER" id="PTHR36181">
    <property type="entry name" value="INTRON-ENCODED ENDONUCLEASE AI3-RELATED"/>
    <property type="match status" value="1"/>
</dbReference>
<dbReference type="PANTHER" id="PTHR36181:SF4">
    <property type="entry name" value="LAGLIDADG ENDONUCLEASE"/>
    <property type="match status" value="1"/>
</dbReference>
<dbReference type="Proteomes" id="UP000178117">
    <property type="component" value="Unassembled WGS sequence"/>
</dbReference>
<dbReference type="InterPro" id="IPR051289">
    <property type="entry name" value="LAGLIDADG_Endonuclease"/>
</dbReference>
<dbReference type="InterPro" id="IPR027434">
    <property type="entry name" value="Homing_endonucl"/>
</dbReference>
<evidence type="ECO:0000313" key="3">
    <source>
        <dbReference type="Proteomes" id="UP000178117"/>
    </source>
</evidence>
<gene>
    <name evidence="2" type="ORF">A3C88_00960</name>
</gene>
<dbReference type="GO" id="GO:0004519">
    <property type="term" value="F:endonuclease activity"/>
    <property type="evidence" value="ECO:0007669"/>
    <property type="project" value="InterPro"/>
</dbReference>
<feature type="domain" description="Homing endonuclease LAGLIDADG" evidence="1">
    <location>
        <begin position="21"/>
        <end position="123"/>
    </location>
</feature>
<accession>A0A1F8FXP8</accession>
<dbReference type="SUPFAM" id="SSF55608">
    <property type="entry name" value="Homing endonucleases"/>
    <property type="match status" value="1"/>
</dbReference>
<dbReference type="STRING" id="1802685.A3C88_00960"/>
<dbReference type="EMBL" id="MGJZ01000001">
    <property type="protein sequence ID" value="OGN17933.1"/>
    <property type="molecule type" value="Genomic_DNA"/>
</dbReference>
<dbReference type="AlphaFoldDB" id="A0A1F8FXP8"/>
<name>A0A1F8FXP8_9BACT</name>
<comment type="caution">
    <text evidence="2">The sequence shown here is derived from an EMBL/GenBank/DDBJ whole genome shotgun (WGS) entry which is preliminary data.</text>
</comment>